<organism evidence="1 2">
    <name type="scientific">Dorcoceras hygrometricum</name>
    <dbReference type="NCBI Taxonomy" id="472368"/>
    <lineage>
        <taxon>Eukaryota</taxon>
        <taxon>Viridiplantae</taxon>
        <taxon>Streptophyta</taxon>
        <taxon>Embryophyta</taxon>
        <taxon>Tracheophyta</taxon>
        <taxon>Spermatophyta</taxon>
        <taxon>Magnoliopsida</taxon>
        <taxon>eudicotyledons</taxon>
        <taxon>Gunneridae</taxon>
        <taxon>Pentapetalae</taxon>
        <taxon>asterids</taxon>
        <taxon>lamiids</taxon>
        <taxon>Lamiales</taxon>
        <taxon>Gesneriaceae</taxon>
        <taxon>Didymocarpoideae</taxon>
        <taxon>Trichosporeae</taxon>
        <taxon>Loxocarpinae</taxon>
        <taxon>Dorcoceras</taxon>
    </lineage>
</organism>
<sequence>MTTVSFNPLFEHDIYSKIVASFLRTLFRSSLACSCVLTLKLKLVCLAYSGISWMKLQERLELLVSIKIQICVLNYTKPVIVLLMFLLSVQMLDGNTTTKVSKKTVMKQNFSSREKQRVYQSQVTVTQSQATVNQSQATVIQSQATVKLKENQPLRIKDHNQLLRIKEHNQPLRIKDHKTAVERQGESAVALKQSYTSCCMSMKMN</sequence>
<dbReference type="AlphaFoldDB" id="A0A2Z7D234"/>
<dbReference type="EMBL" id="KQ990500">
    <property type="protein sequence ID" value="KZV53433.1"/>
    <property type="molecule type" value="Genomic_DNA"/>
</dbReference>
<proteinExistence type="predicted"/>
<gene>
    <name evidence="1" type="ORF">F511_06980</name>
</gene>
<evidence type="ECO:0000313" key="1">
    <source>
        <dbReference type="EMBL" id="KZV53433.1"/>
    </source>
</evidence>
<name>A0A2Z7D234_9LAMI</name>
<accession>A0A2Z7D234</accession>
<protein>
    <submittedName>
        <fullName evidence="1">Uncharacterized protein</fullName>
    </submittedName>
</protein>
<keyword evidence="2" id="KW-1185">Reference proteome</keyword>
<dbReference type="Proteomes" id="UP000250235">
    <property type="component" value="Unassembled WGS sequence"/>
</dbReference>
<evidence type="ECO:0000313" key="2">
    <source>
        <dbReference type="Proteomes" id="UP000250235"/>
    </source>
</evidence>
<reference evidence="1 2" key="1">
    <citation type="journal article" date="2015" name="Proc. Natl. Acad. Sci. U.S.A.">
        <title>The resurrection genome of Boea hygrometrica: A blueprint for survival of dehydration.</title>
        <authorList>
            <person name="Xiao L."/>
            <person name="Yang G."/>
            <person name="Zhang L."/>
            <person name="Yang X."/>
            <person name="Zhao S."/>
            <person name="Ji Z."/>
            <person name="Zhou Q."/>
            <person name="Hu M."/>
            <person name="Wang Y."/>
            <person name="Chen M."/>
            <person name="Xu Y."/>
            <person name="Jin H."/>
            <person name="Xiao X."/>
            <person name="Hu G."/>
            <person name="Bao F."/>
            <person name="Hu Y."/>
            <person name="Wan P."/>
            <person name="Li L."/>
            <person name="Deng X."/>
            <person name="Kuang T."/>
            <person name="Xiang C."/>
            <person name="Zhu J.K."/>
            <person name="Oliver M.J."/>
            <person name="He Y."/>
        </authorList>
    </citation>
    <scope>NUCLEOTIDE SEQUENCE [LARGE SCALE GENOMIC DNA]</scope>
    <source>
        <strain evidence="2">cv. XS01</strain>
    </source>
</reference>